<keyword evidence="1" id="KW-0732">Signal</keyword>
<comment type="caution">
    <text evidence="2">The sequence shown here is derived from an EMBL/GenBank/DDBJ whole genome shotgun (WGS) entry which is preliminary data.</text>
</comment>
<proteinExistence type="predicted"/>
<protein>
    <submittedName>
        <fullName evidence="2">Uncharacterized protein</fullName>
    </submittedName>
</protein>
<dbReference type="EMBL" id="MLFT02000012">
    <property type="protein sequence ID" value="PHT32189.1"/>
    <property type="molecule type" value="Genomic_DNA"/>
</dbReference>
<reference evidence="2 3" key="1">
    <citation type="journal article" date="2017" name="Genome Biol.">
        <title>New reference genome sequences of hot pepper reveal the massive evolution of plant disease-resistance genes by retroduplication.</title>
        <authorList>
            <person name="Kim S."/>
            <person name="Park J."/>
            <person name="Yeom S.I."/>
            <person name="Kim Y.M."/>
            <person name="Seo E."/>
            <person name="Kim K.T."/>
            <person name="Kim M.S."/>
            <person name="Lee J.M."/>
            <person name="Cheong K."/>
            <person name="Shin H.S."/>
            <person name="Kim S.B."/>
            <person name="Han K."/>
            <person name="Lee J."/>
            <person name="Park M."/>
            <person name="Lee H.A."/>
            <person name="Lee H.Y."/>
            <person name="Lee Y."/>
            <person name="Oh S."/>
            <person name="Lee J.H."/>
            <person name="Choi E."/>
            <person name="Choi E."/>
            <person name="Lee S.E."/>
            <person name="Jeon J."/>
            <person name="Kim H."/>
            <person name="Choi G."/>
            <person name="Song H."/>
            <person name="Lee J."/>
            <person name="Lee S.C."/>
            <person name="Kwon J.K."/>
            <person name="Lee H.Y."/>
            <person name="Koo N."/>
            <person name="Hong Y."/>
            <person name="Kim R.W."/>
            <person name="Kang W.H."/>
            <person name="Huh J.H."/>
            <person name="Kang B.C."/>
            <person name="Yang T.J."/>
            <person name="Lee Y.H."/>
            <person name="Bennetzen J.L."/>
            <person name="Choi D."/>
        </authorList>
    </citation>
    <scope>NUCLEOTIDE SEQUENCE [LARGE SCALE GENOMIC DNA]</scope>
    <source>
        <strain evidence="3">cv. PBC81</strain>
    </source>
</reference>
<feature type="signal peptide" evidence="1">
    <location>
        <begin position="1"/>
        <end position="16"/>
    </location>
</feature>
<evidence type="ECO:0000313" key="2">
    <source>
        <dbReference type="EMBL" id="PHT32189.1"/>
    </source>
</evidence>
<dbReference type="OrthoDB" id="185373at2759"/>
<sequence length="183" mass="20139">MISWFWVFVVDNAAFCNVINCLCRERFFHEVFNIAEDTPQGKSVVDGCVYAQMIDSLCQFGRYNGAGKDSGMDRVPLLWPSRVNILLPQFGCSGIAVKNSSTSFQYPCRTTKSPREIPSRIVLPLVSAGGIVARATATCITTSVDTISYAVMIGSFHIYTKVGLAIQRDESHSIIDEKLGSVK</sequence>
<reference evidence="3" key="2">
    <citation type="journal article" date="2017" name="J. Anim. Genet.">
        <title>Multiple reference genome sequences of hot pepper reveal the massive evolution of plant disease resistance genes by retroduplication.</title>
        <authorList>
            <person name="Kim S."/>
            <person name="Park J."/>
            <person name="Yeom S.-I."/>
            <person name="Kim Y.-M."/>
            <person name="Seo E."/>
            <person name="Kim K.-T."/>
            <person name="Kim M.-S."/>
            <person name="Lee J.M."/>
            <person name="Cheong K."/>
            <person name="Shin H.-S."/>
            <person name="Kim S.-B."/>
            <person name="Han K."/>
            <person name="Lee J."/>
            <person name="Park M."/>
            <person name="Lee H.-A."/>
            <person name="Lee H.-Y."/>
            <person name="Lee Y."/>
            <person name="Oh S."/>
            <person name="Lee J.H."/>
            <person name="Choi E."/>
            <person name="Choi E."/>
            <person name="Lee S.E."/>
            <person name="Jeon J."/>
            <person name="Kim H."/>
            <person name="Choi G."/>
            <person name="Song H."/>
            <person name="Lee J."/>
            <person name="Lee S.-C."/>
            <person name="Kwon J.-K."/>
            <person name="Lee H.-Y."/>
            <person name="Koo N."/>
            <person name="Hong Y."/>
            <person name="Kim R.W."/>
            <person name="Kang W.-H."/>
            <person name="Huh J.H."/>
            <person name="Kang B.-C."/>
            <person name="Yang T.-J."/>
            <person name="Lee Y.-H."/>
            <person name="Bennetzen J.L."/>
            <person name="Choi D."/>
        </authorList>
    </citation>
    <scope>NUCLEOTIDE SEQUENCE [LARGE SCALE GENOMIC DNA]</scope>
    <source>
        <strain evidence="3">cv. PBC81</strain>
    </source>
</reference>
<organism evidence="2 3">
    <name type="scientific">Capsicum baccatum</name>
    <name type="common">Peruvian pepper</name>
    <dbReference type="NCBI Taxonomy" id="33114"/>
    <lineage>
        <taxon>Eukaryota</taxon>
        <taxon>Viridiplantae</taxon>
        <taxon>Streptophyta</taxon>
        <taxon>Embryophyta</taxon>
        <taxon>Tracheophyta</taxon>
        <taxon>Spermatophyta</taxon>
        <taxon>Magnoliopsida</taxon>
        <taxon>eudicotyledons</taxon>
        <taxon>Gunneridae</taxon>
        <taxon>Pentapetalae</taxon>
        <taxon>asterids</taxon>
        <taxon>lamiids</taxon>
        <taxon>Solanales</taxon>
        <taxon>Solanaceae</taxon>
        <taxon>Solanoideae</taxon>
        <taxon>Capsiceae</taxon>
        <taxon>Capsicum</taxon>
    </lineage>
</organism>
<dbReference type="STRING" id="33114.A0A2G2VGW7"/>
<accession>A0A2G2VGW7</accession>
<dbReference type="Proteomes" id="UP000224567">
    <property type="component" value="Unassembled WGS sequence"/>
</dbReference>
<dbReference type="AlphaFoldDB" id="A0A2G2VGW7"/>
<gene>
    <name evidence="2" type="ORF">CQW23_28526</name>
</gene>
<evidence type="ECO:0000313" key="3">
    <source>
        <dbReference type="Proteomes" id="UP000224567"/>
    </source>
</evidence>
<feature type="chain" id="PRO_5013612634" evidence="1">
    <location>
        <begin position="17"/>
        <end position="183"/>
    </location>
</feature>
<keyword evidence="3" id="KW-1185">Reference proteome</keyword>
<evidence type="ECO:0000256" key="1">
    <source>
        <dbReference type="SAM" id="SignalP"/>
    </source>
</evidence>
<name>A0A2G2VGW7_CAPBA</name>